<gene>
    <name evidence="2" type="ORF">JZ751_028914</name>
</gene>
<organism evidence="2 3">
    <name type="scientific">Albula glossodonta</name>
    <name type="common">roundjaw bonefish</name>
    <dbReference type="NCBI Taxonomy" id="121402"/>
    <lineage>
        <taxon>Eukaryota</taxon>
        <taxon>Metazoa</taxon>
        <taxon>Chordata</taxon>
        <taxon>Craniata</taxon>
        <taxon>Vertebrata</taxon>
        <taxon>Euteleostomi</taxon>
        <taxon>Actinopterygii</taxon>
        <taxon>Neopterygii</taxon>
        <taxon>Teleostei</taxon>
        <taxon>Albuliformes</taxon>
        <taxon>Albulidae</taxon>
        <taxon>Albula</taxon>
    </lineage>
</organism>
<evidence type="ECO:0000313" key="3">
    <source>
        <dbReference type="Proteomes" id="UP000824540"/>
    </source>
</evidence>
<dbReference type="PANTHER" id="PTHR24637:SF421">
    <property type="entry name" value="CUTICLE COLLAGEN DPY-2"/>
    <property type="match status" value="1"/>
</dbReference>
<protein>
    <submittedName>
        <fullName evidence="2">Uncharacterized protein</fullName>
    </submittedName>
</protein>
<evidence type="ECO:0000313" key="2">
    <source>
        <dbReference type="EMBL" id="KAG9337346.1"/>
    </source>
</evidence>
<reference evidence="2" key="1">
    <citation type="thesis" date="2021" institute="BYU ScholarsArchive" country="Provo, UT, USA">
        <title>Applications of and Algorithms for Genome Assembly and Genomic Analyses with an Emphasis on Marine Teleosts.</title>
        <authorList>
            <person name="Pickett B.D."/>
        </authorList>
    </citation>
    <scope>NUCLEOTIDE SEQUENCE</scope>
    <source>
        <strain evidence="2">HI-2016</strain>
    </source>
</reference>
<keyword evidence="3" id="KW-1185">Reference proteome</keyword>
<dbReference type="AlphaFoldDB" id="A0A8T2NBZ0"/>
<name>A0A8T2NBZ0_9TELE</name>
<dbReference type="EMBL" id="JAFBMS010000090">
    <property type="protein sequence ID" value="KAG9337346.1"/>
    <property type="molecule type" value="Genomic_DNA"/>
</dbReference>
<feature type="region of interest" description="Disordered" evidence="1">
    <location>
        <begin position="242"/>
        <end position="261"/>
    </location>
</feature>
<proteinExistence type="predicted"/>
<sequence length="370" mass="39490">MLGSGRLIGPTLAANRRQIGLSAHGSHKREPYTTNKPKNVRNYPECKGGGGDVREGCRGETEDLMGRRETLALKETGATVSAGVCLWFPFSKQQGLCGDSTVNDLTYKVLKHAGAQQTLLLFWGKLKGFQGAPGIRGPQGEEGSSGFHGFPGLKGQPGPKGIQVGVPPVISHPQISSTKRLYCTPFVLNPPPPTPPPPTCLYLLFSELILKVTNHYLVQACEGATIVSPSAALHSRETDLYFDQGEDGEEGPRGKAGPTGLKGALGGAYVSDGQIQGAEGTAPASHTPTHAHTPVLIHLSAHLAEHITIITLPDLKTTVASHSGNSRSDRTTWAGWYTRDSGSARASWDRGTRRKAWYTGPYRCSGTPRK</sequence>
<evidence type="ECO:0000256" key="1">
    <source>
        <dbReference type="SAM" id="MobiDB-lite"/>
    </source>
</evidence>
<dbReference type="PANTHER" id="PTHR24637">
    <property type="entry name" value="COLLAGEN"/>
    <property type="match status" value="1"/>
</dbReference>
<feature type="region of interest" description="Disordered" evidence="1">
    <location>
        <begin position="21"/>
        <end position="40"/>
    </location>
</feature>
<dbReference type="Proteomes" id="UP000824540">
    <property type="component" value="Unassembled WGS sequence"/>
</dbReference>
<accession>A0A8T2NBZ0</accession>
<comment type="caution">
    <text evidence="2">The sequence shown here is derived from an EMBL/GenBank/DDBJ whole genome shotgun (WGS) entry which is preliminary data.</text>
</comment>